<protein>
    <submittedName>
        <fullName evidence="2">XRE family transcriptional regulator</fullName>
    </submittedName>
</protein>
<dbReference type="InterPro" id="IPR043735">
    <property type="entry name" value="DUF5680"/>
</dbReference>
<dbReference type="EMBL" id="DPBP01000022">
    <property type="protein sequence ID" value="HCE17262.1"/>
    <property type="molecule type" value="Genomic_DNA"/>
</dbReference>
<organism evidence="2 3">
    <name type="scientific">Anaerolinea thermolimosa</name>
    <dbReference type="NCBI Taxonomy" id="229919"/>
    <lineage>
        <taxon>Bacteria</taxon>
        <taxon>Bacillati</taxon>
        <taxon>Chloroflexota</taxon>
        <taxon>Anaerolineae</taxon>
        <taxon>Anaerolineales</taxon>
        <taxon>Anaerolineaceae</taxon>
        <taxon>Anaerolinea</taxon>
    </lineage>
</organism>
<comment type="caution">
    <text evidence="2">The sequence shown here is derived from an EMBL/GenBank/DDBJ whole genome shotgun (WGS) entry which is preliminary data.</text>
</comment>
<dbReference type="OrthoDB" id="9812495at2"/>
<reference evidence="2 3" key="1">
    <citation type="journal article" date="2018" name="Nat. Biotechnol.">
        <title>A standardized bacterial taxonomy based on genome phylogeny substantially revises the tree of life.</title>
        <authorList>
            <person name="Parks D.H."/>
            <person name="Chuvochina M."/>
            <person name="Waite D.W."/>
            <person name="Rinke C."/>
            <person name="Skarshewski A."/>
            <person name="Chaumeil P.A."/>
            <person name="Hugenholtz P."/>
        </authorList>
    </citation>
    <scope>NUCLEOTIDE SEQUENCE [LARGE SCALE GENOMIC DNA]</scope>
    <source>
        <strain evidence="2">UBA8781</strain>
    </source>
</reference>
<dbReference type="STRING" id="229919.GCA_001050195_02129"/>
<feature type="domain" description="DUF5680" evidence="1">
    <location>
        <begin position="48"/>
        <end position="151"/>
    </location>
</feature>
<dbReference type="AlphaFoldDB" id="A0A3D1JFH4"/>
<dbReference type="Proteomes" id="UP000264141">
    <property type="component" value="Unassembled WGS sequence"/>
</dbReference>
<evidence type="ECO:0000259" key="1">
    <source>
        <dbReference type="Pfam" id="PF18931"/>
    </source>
</evidence>
<gene>
    <name evidence="2" type="ORF">DEQ80_05335</name>
</gene>
<sequence length="152" mass="17412">MNENEKELTDFLMRAKRATYAAGMQPVNPSRLASHDLPYSEGLWQYLDSYLGGLKFLGEEAVWYDSRPVWGMNYYGFILVASMPEGLPQFLKDALLHVPAEAPYRGPAAYVAGPFVYRCQWEGQLSCFWGTEWIEQEGEKVYELRFHGGEVL</sequence>
<name>A0A3D1JFH4_9CHLR</name>
<evidence type="ECO:0000313" key="2">
    <source>
        <dbReference type="EMBL" id="HCE17262.1"/>
    </source>
</evidence>
<dbReference type="RefSeq" id="WP_062193365.1">
    <property type="nucleotide sequence ID" value="NZ_DF967965.1"/>
</dbReference>
<accession>A0A3D1JFH4</accession>
<proteinExistence type="predicted"/>
<evidence type="ECO:0000313" key="3">
    <source>
        <dbReference type="Proteomes" id="UP000264141"/>
    </source>
</evidence>
<dbReference type="Pfam" id="PF18931">
    <property type="entry name" value="DUF5680"/>
    <property type="match status" value="1"/>
</dbReference>